<keyword evidence="13" id="KW-0966">Cell projection</keyword>
<gene>
    <name evidence="26" type="primary">Contig14773.g15741</name>
    <name evidence="26" type="ORF">STYLEM_19840</name>
</gene>
<feature type="coiled-coil region" evidence="14">
    <location>
        <begin position="2288"/>
        <end position="2318"/>
    </location>
</feature>
<accession>A0A078B8G1</accession>
<evidence type="ECO:0000256" key="15">
    <source>
        <dbReference type="SAM" id="MobiDB-lite"/>
    </source>
</evidence>
<dbReference type="InterPro" id="IPR043160">
    <property type="entry name" value="Dynein_C_barrel"/>
</dbReference>
<evidence type="ECO:0000256" key="10">
    <source>
        <dbReference type="ARBA" id="ARBA00023069"/>
    </source>
</evidence>
<name>A0A078B8G1_STYLE</name>
<proteinExistence type="inferred from homology"/>
<feature type="compositionally biased region" description="Basic residues" evidence="15">
    <location>
        <begin position="877"/>
        <end position="887"/>
    </location>
</feature>
<evidence type="ECO:0000256" key="12">
    <source>
        <dbReference type="ARBA" id="ARBA00023212"/>
    </source>
</evidence>
<evidence type="ECO:0000256" key="13">
    <source>
        <dbReference type="ARBA" id="ARBA00023273"/>
    </source>
</evidence>
<evidence type="ECO:0000256" key="4">
    <source>
        <dbReference type="ARBA" id="ARBA00022701"/>
    </source>
</evidence>
<dbReference type="EMBL" id="CCKQ01018714">
    <property type="protein sequence ID" value="CDW90694.1"/>
    <property type="molecule type" value="Genomic_DNA"/>
</dbReference>
<organism evidence="26 27">
    <name type="scientific">Stylonychia lemnae</name>
    <name type="common">Ciliate</name>
    <dbReference type="NCBI Taxonomy" id="5949"/>
    <lineage>
        <taxon>Eukaryota</taxon>
        <taxon>Sar</taxon>
        <taxon>Alveolata</taxon>
        <taxon>Ciliophora</taxon>
        <taxon>Intramacronucleata</taxon>
        <taxon>Spirotrichea</taxon>
        <taxon>Stichotrichia</taxon>
        <taxon>Sporadotrichida</taxon>
        <taxon>Oxytrichidae</taxon>
        <taxon>Stylonychinae</taxon>
        <taxon>Stylonychia</taxon>
    </lineage>
</organism>
<dbReference type="InterPro" id="IPR042228">
    <property type="entry name" value="Dynein_linker_3"/>
</dbReference>
<evidence type="ECO:0000256" key="14">
    <source>
        <dbReference type="SAM" id="Coils"/>
    </source>
</evidence>
<dbReference type="InterPro" id="IPR041228">
    <property type="entry name" value="Dynein_C"/>
</dbReference>
<dbReference type="InterPro" id="IPR041466">
    <property type="entry name" value="Dynein_AAA5_ext"/>
</dbReference>
<dbReference type="Gene3D" id="1.10.8.710">
    <property type="match status" value="2"/>
</dbReference>
<dbReference type="Gene3D" id="6.10.140.1060">
    <property type="match status" value="1"/>
</dbReference>
<evidence type="ECO:0000259" key="24">
    <source>
        <dbReference type="Pfam" id="PF18198"/>
    </source>
</evidence>
<dbReference type="Pfam" id="PF17857">
    <property type="entry name" value="AAA_lid_1"/>
    <property type="match status" value="1"/>
</dbReference>
<feature type="region of interest" description="Disordered" evidence="15">
    <location>
        <begin position="3120"/>
        <end position="3149"/>
    </location>
</feature>
<keyword evidence="5" id="KW-0677">Repeat</keyword>
<protein>
    <submittedName>
        <fullName evidence="26">Dynein heavy chain axonemal</fullName>
    </submittedName>
</protein>
<feature type="domain" description="Dynein heavy chain AAA module D4" evidence="20">
    <location>
        <begin position="1959"/>
        <end position="2220"/>
    </location>
</feature>
<feature type="region of interest" description="Disordered" evidence="15">
    <location>
        <begin position="959"/>
        <end position="984"/>
    </location>
</feature>
<dbReference type="Gene3D" id="1.10.8.720">
    <property type="entry name" value="Region D6 of dynein motor"/>
    <property type="match status" value="1"/>
</dbReference>
<dbReference type="Gene3D" id="1.20.920.20">
    <property type="match status" value="1"/>
</dbReference>
<dbReference type="PANTHER" id="PTHR45703">
    <property type="entry name" value="DYNEIN HEAVY CHAIN"/>
    <property type="match status" value="1"/>
</dbReference>
<dbReference type="Pfam" id="PF12775">
    <property type="entry name" value="AAA_7"/>
    <property type="match status" value="1"/>
</dbReference>
<dbReference type="InterPro" id="IPR024317">
    <property type="entry name" value="Dynein_heavy_chain_D4_dom"/>
</dbReference>
<evidence type="ECO:0000259" key="23">
    <source>
        <dbReference type="Pfam" id="PF17857"/>
    </source>
</evidence>
<evidence type="ECO:0000259" key="25">
    <source>
        <dbReference type="Pfam" id="PF18199"/>
    </source>
</evidence>
<dbReference type="InterPro" id="IPR004273">
    <property type="entry name" value="Dynein_heavy_D6_P-loop"/>
</dbReference>
<dbReference type="Pfam" id="PF17852">
    <property type="entry name" value="Dynein_AAA_lid"/>
    <property type="match status" value="1"/>
</dbReference>
<dbReference type="Gene3D" id="1.10.472.130">
    <property type="match status" value="1"/>
</dbReference>
<dbReference type="Pfam" id="PF12780">
    <property type="entry name" value="AAA_8"/>
    <property type="match status" value="1"/>
</dbReference>
<evidence type="ECO:0000256" key="1">
    <source>
        <dbReference type="ARBA" id="ARBA00004430"/>
    </source>
</evidence>
<evidence type="ECO:0000256" key="7">
    <source>
        <dbReference type="ARBA" id="ARBA00022840"/>
    </source>
</evidence>
<dbReference type="InterPro" id="IPR041658">
    <property type="entry name" value="AAA_lid_11"/>
</dbReference>
<feature type="domain" description="Dynein heavy chain AAA 5 extension" evidence="22">
    <location>
        <begin position="1456"/>
        <end position="1585"/>
    </location>
</feature>
<feature type="compositionally biased region" description="Polar residues" evidence="15">
    <location>
        <begin position="555"/>
        <end position="564"/>
    </location>
</feature>
<dbReference type="GO" id="GO:0005930">
    <property type="term" value="C:axoneme"/>
    <property type="evidence" value="ECO:0007669"/>
    <property type="project" value="UniProtKB-SubCell"/>
</dbReference>
<feature type="domain" description="Dynein heavy chain hydrolytic ATP-binding dynein motor region" evidence="18">
    <location>
        <begin position="604"/>
        <end position="855"/>
    </location>
</feature>
<evidence type="ECO:0000259" key="21">
    <source>
        <dbReference type="Pfam" id="PF12781"/>
    </source>
</evidence>
<dbReference type="Pfam" id="PF12774">
    <property type="entry name" value="AAA_6"/>
    <property type="match status" value="2"/>
</dbReference>
<dbReference type="FunFam" id="3.10.490.20:FF:000009">
    <property type="entry name" value="Dynein heavy chain 4"/>
    <property type="match status" value="1"/>
</dbReference>
<feature type="coiled-coil region" evidence="14">
    <location>
        <begin position="2471"/>
        <end position="2505"/>
    </location>
</feature>
<dbReference type="GO" id="GO:0005874">
    <property type="term" value="C:microtubule"/>
    <property type="evidence" value="ECO:0007669"/>
    <property type="project" value="UniProtKB-KW"/>
</dbReference>
<evidence type="ECO:0000259" key="20">
    <source>
        <dbReference type="Pfam" id="PF12780"/>
    </source>
</evidence>
<dbReference type="GO" id="GO:0005524">
    <property type="term" value="F:ATP binding"/>
    <property type="evidence" value="ECO:0007669"/>
    <property type="project" value="UniProtKB-KW"/>
</dbReference>
<dbReference type="SUPFAM" id="SSF52540">
    <property type="entry name" value="P-loop containing nucleoside triphosphate hydrolases"/>
    <property type="match status" value="4"/>
</dbReference>
<feature type="compositionally biased region" description="Basic and acidic residues" evidence="15">
    <location>
        <begin position="522"/>
        <end position="536"/>
    </location>
</feature>
<dbReference type="GO" id="GO:0045505">
    <property type="term" value="F:dynein intermediate chain binding"/>
    <property type="evidence" value="ECO:0007669"/>
    <property type="project" value="InterPro"/>
</dbReference>
<keyword evidence="27" id="KW-1185">Reference proteome</keyword>
<dbReference type="Gene3D" id="1.10.287.2620">
    <property type="match status" value="1"/>
</dbReference>
<evidence type="ECO:0000256" key="6">
    <source>
        <dbReference type="ARBA" id="ARBA00022741"/>
    </source>
</evidence>
<dbReference type="InterPro" id="IPR035699">
    <property type="entry name" value="AAA_6"/>
</dbReference>
<dbReference type="FunFam" id="1.20.920.20:FF:000001">
    <property type="entry name" value="dynein heavy chain 2, axonemal"/>
    <property type="match status" value="1"/>
</dbReference>
<dbReference type="FunFam" id="1.20.140.100:FF:000001">
    <property type="entry name" value="dynein heavy chain 17, axonemal"/>
    <property type="match status" value="1"/>
</dbReference>
<feature type="compositionally biased region" description="Low complexity" evidence="15">
    <location>
        <begin position="888"/>
        <end position="903"/>
    </location>
</feature>
<dbReference type="Pfam" id="PF08393">
    <property type="entry name" value="DHC_N2"/>
    <property type="match status" value="1"/>
</dbReference>
<feature type="region of interest" description="Disordered" evidence="15">
    <location>
        <begin position="1526"/>
        <end position="1550"/>
    </location>
</feature>
<keyword evidence="10" id="KW-0969">Cilium</keyword>
<feature type="domain" description="Dynein heavy chain 3 AAA+ lid" evidence="23">
    <location>
        <begin position="1815"/>
        <end position="1903"/>
    </location>
</feature>
<dbReference type="Pfam" id="PF03028">
    <property type="entry name" value="Dynein_heavy"/>
    <property type="match status" value="1"/>
</dbReference>
<evidence type="ECO:0000259" key="16">
    <source>
        <dbReference type="Pfam" id="PF03028"/>
    </source>
</evidence>
<feature type="domain" description="Dynein heavy chain coiled coil stalk" evidence="19">
    <location>
        <begin position="2233"/>
        <end position="2579"/>
    </location>
</feature>
<keyword evidence="6" id="KW-0547">Nucleotide-binding</keyword>
<feature type="compositionally biased region" description="Polar residues" evidence="15">
    <location>
        <begin position="2970"/>
        <end position="2979"/>
    </location>
</feature>
<dbReference type="Gene3D" id="1.10.8.1220">
    <property type="match status" value="1"/>
</dbReference>
<dbReference type="Pfam" id="PF18199">
    <property type="entry name" value="Dynein_C"/>
    <property type="match status" value="1"/>
</dbReference>
<dbReference type="InterPro" id="IPR013602">
    <property type="entry name" value="Dynein_heavy_linker"/>
</dbReference>
<dbReference type="FunFam" id="3.20.180.20:FF:000001">
    <property type="entry name" value="Dynein axonemal heavy chain 5"/>
    <property type="match status" value="1"/>
</dbReference>
<dbReference type="PANTHER" id="PTHR45703:SF36">
    <property type="entry name" value="DYNEIN HEAVY CHAIN, CYTOPLASMIC"/>
    <property type="match status" value="1"/>
</dbReference>
<keyword evidence="12" id="KW-0206">Cytoskeleton</keyword>
<feature type="region of interest" description="Disordered" evidence="15">
    <location>
        <begin position="3329"/>
        <end position="3357"/>
    </location>
</feature>
<evidence type="ECO:0000256" key="8">
    <source>
        <dbReference type="ARBA" id="ARBA00023017"/>
    </source>
</evidence>
<dbReference type="InterPro" id="IPR027417">
    <property type="entry name" value="P-loop_NTPase"/>
</dbReference>
<dbReference type="InterPro" id="IPR035706">
    <property type="entry name" value="AAA_9"/>
</dbReference>
<feature type="region of interest" description="Disordered" evidence="15">
    <location>
        <begin position="504"/>
        <end position="564"/>
    </location>
</feature>
<dbReference type="InterPro" id="IPR042219">
    <property type="entry name" value="AAA_lid_11_sf"/>
</dbReference>
<keyword evidence="11" id="KW-0505">Motor protein</keyword>
<dbReference type="InterPro" id="IPR026983">
    <property type="entry name" value="DHC"/>
</dbReference>
<feature type="region of interest" description="Disordered" evidence="15">
    <location>
        <begin position="871"/>
        <end position="903"/>
    </location>
</feature>
<dbReference type="Gene3D" id="1.20.140.100">
    <property type="entry name" value="Dynein heavy chain, N-terminal domain 2"/>
    <property type="match status" value="1"/>
</dbReference>
<feature type="domain" description="Dynein heavy chain ATP-binding dynein motor region" evidence="21">
    <location>
        <begin position="2609"/>
        <end position="2835"/>
    </location>
</feature>
<feature type="domain" description="Dynein heavy chain hydrolytic ATP-binding dynein motor region" evidence="18">
    <location>
        <begin position="1055"/>
        <end position="1154"/>
    </location>
</feature>
<dbReference type="Pfam" id="PF12781">
    <property type="entry name" value="AAA_9"/>
    <property type="match status" value="1"/>
</dbReference>
<reference evidence="26 27" key="1">
    <citation type="submission" date="2014-06" db="EMBL/GenBank/DDBJ databases">
        <authorList>
            <person name="Swart Estienne"/>
        </authorList>
    </citation>
    <scope>NUCLEOTIDE SEQUENCE [LARGE SCALE GENOMIC DNA]</scope>
    <source>
        <strain evidence="26 27">130c</strain>
    </source>
</reference>
<evidence type="ECO:0000259" key="17">
    <source>
        <dbReference type="Pfam" id="PF08393"/>
    </source>
</evidence>
<dbReference type="FunFam" id="1.10.8.1220:FF:000001">
    <property type="entry name" value="Dynein axonemal heavy chain 5"/>
    <property type="match status" value="1"/>
</dbReference>
<dbReference type="InterPro" id="IPR024743">
    <property type="entry name" value="Dynein_HC_stalk"/>
</dbReference>
<feature type="domain" description="Dynein heavy chain region D6 P-loop" evidence="16">
    <location>
        <begin position="3240"/>
        <end position="3325"/>
    </location>
</feature>
<sequence>MEDSINEWWKQLTRVSKTHISQYQEPMAMLNYLIQELEKFKDYMPMISALRSKGLEKRHWVMLSKQLGFDVEPQNLTLQKLIDRKMYEGTKLDIIKGVSEIAIKEYAIKTTLDALDHELRILEFQPIKYKETNTCIIKGIDDLITAFEESSIKILALKSNQYAKHFIDKIMRVEKELKIIVDVLDEWVKAQKSWIYLEPIFQQQDIAKQMMNESQKFQSLDAFYKREISNINIDPGVQRYCRKDGLITQLQYVNKEFENITKGLSVYLESKREYFARFYFLSNEEIIEILGQMREPRNVQKFLNKIFEGIDYLGFLPNGEISGIYSKEEEYIALRNNIEATESAENWLKTLEYEMKESVKYVIHQSVVDVRMRDFESWVKSWQGQVVVVVMNIILTETLTDIFNNQEPHRLKDVLKQILFEIETLTKMIRTKLDYNTRTTISSLLTNRVHARDTLKQMIDSDIRYSTDFLWNVIMKYEYQLQVNKPLGMTSSSRMDFKQNTTINLDRLGNVQPSEQSNSQLRHQDSMKSKTSDKSQKSLKSSKSSISKQSYRSKATISPSKQTLQKPSALDMFKLQDREQELSSFKNQEVYTLHVSMIDARRPYGYEYLGNTQRIVITPLTDRCYRSLFMALHYNYGGSPEGPVGTGKTETTKDLSKCLAKQCFVFNCSSSLNYIAMTKFFKGLATSGAWSCFDEFNRIDLSVLSVISQIIIIIQGAIRENRTELVFEETPIQFNKDCAIFITMNPQYIGRTELPDNLKSLFRPVAMIVPDSVLISEILLYGFGFLQAKSLARKIVRAFNLAKQQLSNQIHYDFGLRSIKIVLQIAGLMKLKASGVIEPDFKIKEGKKNKKKDISDDGDISTLNRKNDSTITIDNKKKAKKKKKKSIKQANPQKQAKNNQINKTLMKKITMINKKLSESSLETTHAAQFERKLSAQSDELSNNYNHRFFKREKPALKKTGPIISSDNDDEDSLAFDSSDNEEDKGRDSLYLDFQILYTRNQKSCQKYSNERKKLIRGNVEKMMLKRLEFIAEHKDEAKQTRKLMKILGIDEEQAIEDEEKIEEFIVLRAINDTNVPKLHQTDTIIFRGITDDIFPKTLQSQVKYGSLKNLVEQVLNQKSFQVTGEIVQRILHLYDSVMVRHGVMIVGSTMTGKTTGIQALQDTLNKSRDNELDERIQQYKLKKAKRLGIANQESSFDEIELEKKTSIDLTAEEIKMLKAQCRNKGVVTYTINPKSINMGQLMGTYDEVSHDWNDGIMANVMRNCSTDISERRKWITFDGPIDPVWVENLNSVMDDNKKLTLSTGETIKMTGLMTIIIEAEDLTNCTPATISRCAMIYMKDEIIPLKAIINKWIKSLPSFLEECCPEIDQLCNYFIPDILENFIHQTNLIYPVSQKWAIKNFCRYMDSLINDYRSDKFNSNNAAAFTIFNETQNEETAVQMTNKMTNVLGKRSYHVQYADVETRFQNALRNKNMWIQSFFLFSLVWSFGSILKINLRKEFDRQIRGKILCNTEEISTIAQLKSKMVKKQGPGGLGKSKNEPINSYEPTGDFKEPEKPPYFLCALPQSYSLFEIFFDLETNSWTHWDQLKNSMKGFGDEDSKFKKKGSFFNKFIPTIETIRLGYIIEANIICKNNLLLIGPTGSGKSWLTREVIFKQLPNISPKYKCSSIVFSNNSNAEKTQHFIDSRLERRRKGVYGPPFTHRYVFFIDDLMMPFKDDYGIQSANELLRQWFDFQGWYDHKSLDFKRIEDIQFLSCVTVYESHKNAIAMRNEWHWSYLGTVNMDERHYVSLFSQILDNFTVNWPQPIQGVPITSVIKATLDLYAYFERHVKPTPSKFLYIFNTRHMFKIIYGMAEVEPVYLKSEFELAKLWIHESWRTLCDRISDYGDKKILFGKFNEVARKHFKLGKNKLSKKIGYPFFCSFNKGKDGMYVEVEDMKETTQNLRKYLQEYNEIHKRSKINVVLFEFLVEFLIKIHRLIKQPFSHGILIGIEGSGKHQLSQMACFLANFQLYEIRLEANYTTDDWQQDLKNMLQLAGVDHKEVVFHLKHNEIIKEDFLDDINTLMNNGEIQGLFTKEEYENIISQTNMRAAGSINSDKNNTANNQIILAEFSQKCRENLKILLNFTPTGANLRSRIRNYKSIVNCSTIVWMDSWPTEGYKEVAETLLKEEDVVNRDVILEIAISIHMETINMAKNYFAETQHYLYITPHSFTDFINTYKELFEQKRNNLKELQERYETGLERLKNTQDSVEKFQEQLENNSPMLIEKQIEMEKILEVLKDQHIKVGKRKDILMREEAELNQQKEKAEQIKNDCEANLAKATPELFSAIAALQNLSKVEINELKTLKNPPNAVKLLMEAVCILLKVEPIKFKSKDGLGYNKDYWAAATSKHVLGNPKLQEYLIQFDHTNLDSDSMGQLEELTENPEFVFENVARACKAARGLFMWIQALKNYYYIYQETQPKRDALFYAEKQKAEKEEQIKVKMIEFKELETNLDKLKYEHQIKEQETRILQKQIDECSLKKERATKLLNGLGGEKQKWLVCNRMIAKKFLTIQGDVLLGAAFITYLSAFTQKYREQSVEKWESMIKNYGIRISDDFNFNKVFGDQIKIKEWNFNGLPSDSFSISNAIILEKCQKQCICIDPQYQASKWIKIQEMGTKQTGGNELKVLNFSDVNFVQSFEFAMKFGKKVLIENVGQKIDLVLYPILKRDFVQEGGFNTVNLFGHMVDIDKNFKLFITSEMRNPHFGPDISVITNFVNFYVTLEGLEEQMLSIVISNQKSELEEETIKMKKEALEYIRILKNLENDILHCLHNDIEQILSDEHLIETLNHSKKTGRQIAENLQKVNKASNKILKSRGIYTPAAYRAALLYFLVSDLSKIEVMYQYSLKWYIDIFTEEVKQKKHTDQDPLLDIIRNFTYTLYRNVCQSIFEKDKLLFTFLLAFRILEGENCLNMRLFEFFIKGPQIKGYDHQEVAQQNKSQSQLDKDEQSQSGDDDEDEEEQYKREEEKQRKVKCPWITEQQWLALEKLAKIPPFHRPGIVDHILNNSDQWHQYIFAKETDNIQMPGTYADYDFERDLKMQKNMKAPEETNFQKDNSKKIQQKKAGLREIKEVDEEDEKIDDKIWGLDEDEGHDDNKHPDYESEEGLAGDDKNFQDDRETIADSLVLGVGEYHEFRLGSVRFEKEMLTKKSQVLKDLLRFCIIRIFRPERIVREVQRFLGSVLDPRFMEPPVFNLATLYKETNCYSPILFILSPTINTLNELQILKYQIQSEQIKIEYMPLGSNINDKVQQLILRSAVQGNWLLLENLHLVTDWIPTLEKFIHTMYKEDRKENLNEADQSDSEVDTQRPGDPSIPNVQSSTTQNQNINLFPELKGCRISSKFRLWLSSMPVDYFPVSFLQQCTKITLQPAQGIRQNALKILNSISHEFLQKCPRRQGEFRRLFFALCIYHSVVSERLRYGPIGWSQPYYFSENDFLISSIQLQALVGKIQTRKTPLPLELIRYLVGTLNYGGRIIKKQDEITLNAILQTFISEKTTTEPMYKLTGSQDSGIYFIPGDGDLGFYKIHITKFPIQDRPEIFGLHENATLMRTTNEGKNLLERMFEFEFASKEIIKATNMLDQNEDDNLQKYSSIKKRIQVIIEDLPELLDEELCKTKYPISYDHCINTLITKEIQRYNMLLQVIYVSLKNTLKALEGVIHINNVLEEIYRALTYEYVPRTWYKYSYPCFKSLQQFLANLKERIGFIRDWLTNTHPVSYWLPGFFDQQSFFTMLLQQKARNEKISIDLLSIEYKVMRRSLSDKGQIVEKPTDGCYIYGLWIEGANWSDEHNQLIDCESRQLYQEMPYFHLKVIKTVDFEKSYSSEQYYSAPLYLVALRERLDSEFSQGLVTNIPLPIGPNSYPGFWIKRGTALLCQKEE</sequence>
<keyword evidence="9 14" id="KW-0175">Coiled coil</keyword>
<dbReference type="GO" id="GO:0008569">
    <property type="term" value="F:minus-end-directed microtubule motor activity"/>
    <property type="evidence" value="ECO:0007669"/>
    <property type="project" value="InterPro"/>
</dbReference>
<keyword evidence="4" id="KW-0493">Microtubule</keyword>
<dbReference type="GO" id="GO:0007018">
    <property type="term" value="P:microtubule-based movement"/>
    <property type="evidence" value="ECO:0007669"/>
    <property type="project" value="InterPro"/>
</dbReference>
<dbReference type="Proteomes" id="UP000039865">
    <property type="component" value="Unassembled WGS sequence"/>
</dbReference>
<dbReference type="FunFam" id="3.40.50.300:FF:000049">
    <property type="entry name" value="Dynein, axonemal, heavy chain 5"/>
    <property type="match status" value="1"/>
</dbReference>
<evidence type="ECO:0000259" key="19">
    <source>
        <dbReference type="Pfam" id="PF12777"/>
    </source>
</evidence>
<evidence type="ECO:0000313" key="26">
    <source>
        <dbReference type="EMBL" id="CDW90694.1"/>
    </source>
</evidence>
<dbReference type="GO" id="GO:0051959">
    <property type="term" value="F:dynein light intermediate chain binding"/>
    <property type="evidence" value="ECO:0007669"/>
    <property type="project" value="InterPro"/>
</dbReference>
<dbReference type="GO" id="GO:0030286">
    <property type="term" value="C:dynein complex"/>
    <property type="evidence" value="ECO:0007669"/>
    <property type="project" value="UniProtKB-KW"/>
</dbReference>
<keyword evidence="3" id="KW-0963">Cytoplasm</keyword>
<dbReference type="Gene3D" id="1.20.920.30">
    <property type="match status" value="1"/>
</dbReference>
<evidence type="ECO:0000313" key="27">
    <source>
        <dbReference type="Proteomes" id="UP000039865"/>
    </source>
</evidence>
<dbReference type="Pfam" id="PF18198">
    <property type="entry name" value="AAA_lid_11"/>
    <property type="match status" value="1"/>
</dbReference>
<feature type="domain" description="Dynein heavy chain linker" evidence="17">
    <location>
        <begin position="1"/>
        <end position="365"/>
    </location>
</feature>
<dbReference type="Pfam" id="PF12777">
    <property type="entry name" value="MT"/>
    <property type="match status" value="1"/>
</dbReference>
<evidence type="ECO:0000256" key="5">
    <source>
        <dbReference type="ARBA" id="ARBA00022737"/>
    </source>
</evidence>
<dbReference type="InParanoid" id="A0A078B8G1"/>
<dbReference type="Gene3D" id="3.20.180.20">
    <property type="entry name" value="Dynein heavy chain, N-terminal domain 2"/>
    <property type="match status" value="1"/>
</dbReference>
<comment type="similarity">
    <text evidence="2">Belongs to the dynein heavy chain family.</text>
</comment>
<evidence type="ECO:0000256" key="2">
    <source>
        <dbReference type="ARBA" id="ARBA00008887"/>
    </source>
</evidence>
<evidence type="ECO:0000259" key="22">
    <source>
        <dbReference type="Pfam" id="PF17852"/>
    </source>
</evidence>
<feature type="domain" description="Dynein heavy chain AAA lid" evidence="24">
    <location>
        <begin position="3435"/>
        <end position="3581"/>
    </location>
</feature>
<dbReference type="Gene3D" id="3.40.50.300">
    <property type="entry name" value="P-loop containing nucleotide triphosphate hydrolases"/>
    <property type="match status" value="5"/>
</dbReference>
<feature type="domain" description="Dynein heavy chain C-terminal" evidence="25">
    <location>
        <begin position="3588"/>
        <end position="3908"/>
    </location>
</feature>
<keyword evidence="8" id="KW-0243">Dynein</keyword>
<feature type="region of interest" description="Disordered" evidence="15">
    <location>
        <begin position="2968"/>
        <end position="3003"/>
    </location>
</feature>
<feature type="coiled-coil region" evidence="14">
    <location>
        <begin position="2214"/>
        <end position="2259"/>
    </location>
</feature>
<evidence type="ECO:0000259" key="18">
    <source>
        <dbReference type="Pfam" id="PF12774"/>
    </source>
</evidence>
<dbReference type="InterPro" id="IPR043157">
    <property type="entry name" value="Dynein_AAA1S"/>
</dbReference>
<feature type="compositionally biased region" description="Acidic residues" evidence="15">
    <location>
        <begin position="966"/>
        <end position="982"/>
    </location>
</feature>
<dbReference type="Gene3D" id="1.20.58.1120">
    <property type="match status" value="1"/>
</dbReference>
<dbReference type="OrthoDB" id="286107at2759"/>
<comment type="subcellular location">
    <subcellularLocation>
        <location evidence="1">Cytoplasm</location>
        <location evidence="1">Cytoskeleton</location>
        <location evidence="1">Cilium axoneme</location>
    </subcellularLocation>
</comment>
<dbReference type="InterPro" id="IPR041589">
    <property type="entry name" value="DNAH3_AAA_lid_1"/>
</dbReference>
<dbReference type="InterPro" id="IPR042222">
    <property type="entry name" value="Dynein_2_N"/>
</dbReference>
<keyword evidence="7" id="KW-0067">ATP-binding</keyword>
<evidence type="ECO:0000256" key="3">
    <source>
        <dbReference type="ARBA" id="ARBA00022490"/>
    </source>
</evidence>
<feature type="compositionally biased region" description="Polar residues" evidence="15">
    <location>
        <begin position="511"/>
        <end position="521"/>
    </location>
</feature>
<dbReference type="Gene3D" id="3.10.490.20">
    <property type="match status" value="1"/>
</dbReference>
<dbReference type="FunFam" id="3.40.50.300:FF:000063">
    <property type="entry name" value="dynein heavy chain 6, axonemal"/>
    <property type="match status" value="1"/>
</dbReference>
<feature type="compositionally biased region" description="Low complexity" evidence="15">
    <location>
        <begin position="538"/>
        <end position="554"/>
    </location>
</feature>
<evidence type="ECO:0000256" key="11">
    <source>
        <dbReference type="ARBA" id="ARBA00023175"/>
    </source>
</evidence>
<evidence type="ECO:0000256" key="9">
    <source>
        <dbReference type="ARBA" id="ARBA00023054"/>
    </source>
</evidence>
<dbReference type="Gene3D" id="1.20.1270.280">
    <property type="match status" value="1"/>
</dbReference>